<dbReference type="SUPFAM" id="SSF46955">
    <property type="entry name" value="Putative DNA-binding domain"/>
    <property type="match status" value="1"/>
</dbReference>
<dbReference type="InterPro" id="IPR016032">
    <property type="entry name" value="Sig_transdc_resp-reg_C-effctor"/>
</dbReference>
<dbReference type="PROSITE" id="PS50937">
    <property type="entry name" value="HTH_MERR_2"/>
    <property type="match status" value="1"/>
</dbReference>
<keyword evidence="3 6" id="KW-0238">DNA-binding</keyword>
<reference evidence="7 8" key="1">
    <citation type="submission" date="2016-09" db="EMBL/GenBank/DDBJ databases">
        <title>Rhizobium oryziradicis sp. nov., isolated from the root of rice.</title>
        <authorList>
            <person name="Zhao J."/>
            <person name="Zhang X."/>
        </authorList>
    </citation>
    <scope>NUCLEOTIDE SEQUENCE [LARGE SCALE GENOMIC DNA]</scope>
    <source>
        <strain evidence="7 8">14971</strain>
    </source>
</reference>
<dbReference type="GO" id="GO:0003700">
    <property type="term" value="F:DNA-binding transcription factor activity"/>
    <property type="evidence" value="ECO:0007669"/>
    <property type="project" value="InterPro"/>
</dbReference>
<comment type="caution">
    <text evidence="7">The sequence shown here is derived from an EMBL/GenBank/DDBJ whole genome shotgun (WGS) entry which is preliminary data.</text>
</comment>
<evidence type="ECO:0000259" key="5">
    <source>
        <dbReference type="PROSITE" id="PS50937"/>
    </source>
</evidence>
<dbReference type="SUPFAM" id="SSF46894">
    <property type="entry name" value="C-terminal effector domain of the bipartite response regulators"/>
    <property type="match status" value="1"/>
</dbReference>
<dbReference type="InterPro" id="IPR047057">
    <property type="entry name" value="MerR_fam"/>
</dbReference>
<protein>
    <submittedName>
        <fullName evidence="6">DNA-binding transcriptional MerR regulator</fullName>
    </submittedName>
    <submittedName>
        <fullName evidence="7">LuxR family transcriptional regulator</fullName>
    </submittedName>
</protein>
<dbReference type="InterPro" id="IPR009061">
    <property type="entry name" value="DNA-bd_dom_put_sf"/>
</dbReference>
<evidence type="ECO:0000313" key="8">
    <source>
        <dbReference type="Proteomes" id="UP000185598"/>
    </source>
</evidence>
<evidence type="ECO:0000313" key="9">
    <source>
        <dbReference type="Proteomes" id="UP000544107"/>
    </source>
</evidence>
<dbReference type="InterPro" id="IPR000792">
    <property type="entry name" value="Tscrpt_reg_LuxR_C"/>
</dbReference>
<evidence type="ECO:0000256" key="3">
    <source>
        <dbReference type="ARBA" id="ARBA00023125"/>
    </source>
</evidence>
<keyword evidence="2" id="KW-0805">Transcription regulation</keyword>
<dbReference type="CDD" id="cd00592">
    <property type="entry name" value="HTH_MerR-like"/>
    <property type="match status" value="1"/>
</dbReference>
<dbReference type="Gene3D" id="1.10.10.10">
    <property type="entry name" value="Winged helix-like DNA-binding domain superfamily/Winged helix DNA-binding domain"/>
    <property type="match status" value="1"/>
</dbReference>
<dbReference type="Gene3D" id="1.10.1660.10">
    <property type="match status" value="1"/>
</dbReference>
<dbReference type="OrthoDB" id="9803659at2"/>
<dbReference type="RefSeq" id="WP_075614884.1">
    <property type="nucleotide sequence ID" value="NZ_JACIED010000001.1"/>
</dbReference>
<dbReference type="EMBL" id="MKIN01000022">
    <property type="protein sequence ID" value="OLP49092.1"/>
    <property type="molecule type" value="Genomic_DNA"/>
</dbReference>
<dbReference type="Pfam" id="PF13411">
    <property type="entry name" value="MerR_1"/>
    <property type="match status" value="1"/>
</dbReference>
<name>A0A1Q9A3I1_9HYPH</name>
<dbReference type="GO" id="GO:0003677">
    <property type="term" value="F:DNA binding"/>
    <property type="evidence" value="ECO:0007669"/>
    <property type="project" value="UniProtKB-KW"/>
</dbReference>
<evidence type="ECO:0000313" key="7">
    <source>
        <dbReference type="EMBL" id="OLP49092.1"/>
    </source>
</evidence>
<dbReference type="EMBL" id="JACIED010000001">
    <property type="protein sequence ID" value="MBB4006085.1"/>
    <property type="molecule type" value="Genomic_DNA"/>
</dbReference>
<keyword evidence="8" id="KW-1185">Reference proteome</keyword>
<dbReference type="Pfam" id="PF00196">
    <property type="entry name" value="GerE"/>
    <property type="match status" value="1"/>
</dbReference>
<dbReference type="Proteomes" id="UP000544107">
    <property type="component" value="Unassembled WGS sequence"/>
</dbReference>
<gene>
    <name evidence="7" type="ORF">BJF91_18505</name>
    <name evidence="6" type="ORF">GGQ71_000321</name>
</gene>
<sequence length="230" mass="25506">MAGQHELLDVTKPIAPALKGALTVMPDLPLPEDLPPEPVAISEMANLFGVTHRTLHFYEEKNLLSSSRMGLMRVYYHSDIIRMALINTCREIGMPIAAIQDLLVELNETATQAQANALLDAALEARKRELIASQSMMFRQIEQINSLLSRDEDDVEHDVSPPHPGIDLTELEHHCLTLMAEGYTQIRVARSMQMTFEAVVALEAGIMRKVQATNRFQAVAKAVLLGLIAN</sequence>
<dbReference type="Proteomes" id="UP000185598">
    <property type="component" value="Unassembled WGS sequence"/>
</dbReference>
<dbReference type="SMART" id="SM00421">
    <property type="entry name" value="HTH_LUXR"/>
    <property type="match status" value="1"/>
</dbReference>
<dbReference type="STRING" id="887144.BJF91_18505"/>
<evidence type="ECO:0000313" key="6">
    <source>
        <dbReference type="EMBL" id="MBB4006085.1"/>
    </source>
</evidence>
<evidence type="ECO:0000256" key="1">
    <source>
        <dbReference type="ARBA" id="ARBA00022491"/>
    </source>
</evidence>
<dbReference type="SMART" id="SM00422">
    <property type="entry name" value="HTH_MERR"/>
    <property type="match status" value="1"/>
</dbReference>
<organism evidence="7 8">
    <name type="scientific">Allorhizobium taibaishanense</name>
    <dbReference type="NCBI Taxonomy" id="887144"/>
    <lineage>
        <taxon>Bacteria</taxon>
        <taxon>Pseudomonadati</taxon>
        <taxon>Pseudomonadota</taxon>
        <taxon>Alphaproteobacteria</taxon>
        <taxon>Hyphomicrobiales</taxon>
        <taxon>Rhizobiaceae</taxon>
        <taxon>Rhizobium/Agrobacterium group</taxon>
        <taxon>Allorhizobium</taxon>
    </lineage>
</organism>
<proteinExistence type="predicted"/>
<evidence type="ECO:0000256" key="4">
    <source>
        <dbReference type="ARBA" id="ARBA00023163"/>
    </source>
</evidence>
<dbReference type="AlphaFoldDB" id="A0A1Q9A3I1"/>
<evidence type="ECO:0000256" key="2">
    <source>
        <dbReference type="ARBA" id="ARBA00023015"/>
    </source>
</evidence>
<reference evidence="6 9" key="2">
    <citation type="submission" date="2020-08" db="EMBL/GenBank/DDBJ databases">
        <title>Genomic Encyclopedia of Type Strains, Phase IV (KMG-IV): sequencing the most valuable type-strain genomes for metagenomic binning, comparative biology and taxonomic classification.</title>
        <authorList>
            <person name="Goeker M."/>
        </authorList>
    </citation>
    <scope>NUCLEOTIDE SEQUENCE [LARGE SCALE GENOMIC DNA]</scope>
    <source>
        <strain evidence="6 9">DSM 100021</strain>
    </source>
</reference>
<dbReference type="InterPro" id="IPR036388">
    <property type="entry name" value="WH-like_DNA-bd_sf"/>
</dbReference>
<feature type="domain" description="HTH merR-type" evidence="5">
    <location>
        <begin position="41"/>
        <end position="105"/>
    </location>
</feature>
<dbReference type="PANTHER" id="PTHR30204:SF69">
    <property type="entry name" value="MERR-FAMILY TRANSCRIPTIONAL REGULATOR"/>
    <property type="match status" value="1"/>
</dbReference>
<dbReference type="PANTHER" id="PTHR30204">
    <property type="entry name" value="REDOX-CYCLING DRUG-SENSING TRANSCRIPTIONAL ACTIVATOR SOXR"/>
    <property type="match status" value="1"/>
</dbReference>
<keyword evidence="4" id="KW-0804">Transcription</keyword>
<keyword evidence="1" id="KW-0678">Repressor</keyword>
<accession>A0A1Q9A3I1</accession>
<dbReference type="InterPro" id="IPR000551">
    <property type="entry name" value="MerR-type_HTH_dom"/>
</dbReference>